<dbReference type="GO" id="GO:0004175">
    <property type="term" value="F:endopeptidase activity"/>
    <property type="evidence" value="ECO:0007669"/>
    <property type="project" value="UniProtKB-ARBA"/>
</dbReference>
<dbReference type="GO" id="GO:0080120">
    <property type="term" value="P:CAAX-box protein maturation"/>
    <property type="evidence" value="ECO:0007669"/>
    <property type="project" value="UniProtKB-ARBA"/>
</dbReference>
<dbReference type="NCBIfam" id="NF033192">
    <property type="entry name" value="JDVT-CAAX"/>
    <property type="match status" value="1"/>
</dbReference>
<feature type="transmembrane region" description="Helical" evidence="1">
    <location>
        <begin position="82"/>
        <end position="105"/>
    </location>
</feature>
<gene>
    <name evidence="3" type="ORF">SSPSH_000144</name>
</gene>
<dbReference type="eggNOG" id="COG1266">
    <property type="taxonomic scope" value="Bacteria"/>
</dbReference>
<comment type="caution">
    <text evidence="3">The sequence shown here is derived from an EMBL/GenBank/DDBJ whole genome shotgun (WGS) entry which is preliminary data.</text>
</comment>
<accession>U2ES34</accession>
<keyword evidence="4" id="KW-1185">Reference proteome</keyword>
<name>U2ES34_9GAMM</name>
<protein>
    <submittedName>
        <fullName evidence="3">Abortive infection protein</fullName>
    </submittedName>
</protein>
<dbReference type="Pfam" id="PF02517">
    <property type="entry name" value="Rce1-like"/>
    <property type="match status" value="1"/>
</dbReference>
<evidence type="ECO:0000256" key="1">
    <source>
        <dbReference type="SAM" id="Phobius"/>
    </source>
</evidence>
<dbReference type="Proteomes" id="UP000006242">
    <property type="component" value="Unassembled WGS sequence"/>
</dbReference>
<evidence type="ECO:0000259" key="2">
    <source>
        <dbReference type="Pfam" id="PF02517"/>
    </source>
</evidence>
<organism evidence="3 4">
    <name type="scientific">Salinisphaera shabanensis E1L3A</name>
    <dbReference type="NCBI Taxonomy" id="1033802"/>
    <lineage>
        <taxon>Bacteria</taxon>
        <taxon>Pseudomonadati</taxon>
        <taxon>Pseudomonadota</taxon>
        <taxon>Gammaproteobacteria</taxon>
        <taxon>Salinisphaerales</taxon>
        <taxon>Salinisphaeraceae</taxon>
        <taxon>Salinisphaera</taxon>
    </lineage>
</organism>
<feature type="domain" description="CAAX prenyl protease 2/Lysostaphin resistance protein A-like" evidence="2">
    <location>
        <begin position="4"/>
        <end position="93"/>
    </location>
</feature>
<keyword evidence="1" id="KW-0472">Membrane</keyword>
<dbReference type="STRING" id="1033802.SSPSH_000144"/>
<keyword evidence="1" id="KW-1133">Transmembrane helix</keyword>
<evidence type="ECO:0000313" key="3">
    <source>
        <dbReference type="EMBL" id="ERJ20802.1"/>
    </source>
</evidence>
<proteinExistence type="predicted"/>
<keyword evidence="1" id="KW-0812">Transmembrane</keyword>
<dbReference type="InterPro" id="IPR003675">
    <property type="entry name" value="Rce1/LyrA-like_dom"/>
</dbReference>
<dbReference type="EMBL" id="AFNV02000001">
    <property type="protein sequence ID" value="ERJ20802.1"/>
    <property type="molecule type" value="Genomic_DNA"/>
</dbReference>
<reference evidence="3 4" key="2">
    <citation type="journal article" date="2013" name="PLoS ONE">
        <title>INDIGO - INtegrated Data Warehouse of MIcrobial GenOmes with Examples from the Red Sea Extremophiles.</title>
        <authorList>
            <person name="Alam I."/>
            <person name="Antunes A."/>
            <person name="Kamau A.A."/>
            <person name="Ba Alawi W."/>
            <person name="Kalkatawi M."/>
            <person name="Stingl U."/>
            <person name="Bajic V.B."/>
        </authorList>
    </citation>
    <scope>NUCLEOTIDE SEQUENCE [LARGE SCALE GENOMIC DNA]</scope>
    <source>
        <strain evidence="3 4">E1L3A</strain>
    </source>
</reference>
<reference evidence="3 4" key="1">
    <citation type="journal article" date="2011" name="J. Bacteriol.">
        <title>Genome sequence of Salinisphaera shabanensis, a gammaproteobacterium from the harsh, variable environment of the brine-seawater interface of the Shaban Deep in the Red Sea.</title>
        <authorList>
            <person name="Antunes A."/>
            <person name="Alam I."/>
            <person name="Bajic V.B."/>
            <person name="Stingl U."/>
        </authorList>
    </citation>
    <scope>NUCLEOTIDE SEQUENCE [LARGE SCALE GENOMIC DNA]</scope>
    <source>
        <strain evidence="3 4">E1L3A</strain>
    </source>
</reference>
<feature type="transmembrane region" description="Helical" evidence="1">
    <location>
        <begin position="59"/>
        <end position="75"/>
    </location>
</feature>
<dbReference type="AlphaFoldDB" id="U2ES34"/>
<sequence length="107" mass="11773">MTFGMAVVLLPWLEEIVFRLGVHDFLRERMSGRVGPVSAANGLTAALFAFAHLLAHPPMWALATFLPALVFGALWERHERLWIPVSVHAFYNAAYLCCLSFTAGASG</sequence>
<evidence type="ECO:0000313" key="4">
    <source>
        <dbReference type="Proteomes" id="UP000006242"/>
    </source>
</evidence>